<dbReference type="Pfam" id="PF00172">
    <property type="entry name" value="Zn_clus"/>
    <property type="match status" value="1"/>
</dbReference>
<evidence type="ECO:0000313" key="5">
    <source>
        <dbReference type="Proteomes" id="UP000078397"/>
    </source>
</evidence>
<dbReference type="Proteomes" id="UP000078397">
    <property type="component" value="Unassembled WGS sequence"/>
</dbReference>
<dbReference type="GO" id="GO:0008270">
    <property type="term" value="F:zinc ion binding"/>
    <property type="evidence" value="ECO:0007669"/>
    <property type="project" value="InterPro"/>
</dbReference>
<accession>A0A179FFI6</accession>
<keyword evidence="5" id="KW-1185">Reference proteome</keyword>
<gene>
    <name evidence="4" type="ORF">VFPPC_05584</name>
</gene>
<name>A0A179FFI6_METCM</name>
<evidence type="ECO:0000256" key="2">
    <source>
        <dbReference type="SAM" id="MobiDB-lite"/>
    </source>
</evidence>
<feature type="region of interest" description="Disordered" evidence="2">
    <location>
        <begin position="189"/>
        <end position="209"/>
    </location>
</feature>
<dbReference type="STRING" id="1380566.A0A179FFI6"/>
<comment type="caution">
    <text evidence="4">The sequence shown here is derived from an EMBL/GenBank/DDBJ whole genome shotgun (WGS) entry which is preliminary data.</text>
</comment>
<dbReference type="PROSITE" id="PS50048">
    <property type="entry name" value="ZN2_CY6_FUNGAL_2"/>
    <property type="match status" value="1"/>
</dbReference>
<dbReference type="GeneID" id="28848747"/>
<evidence type="ECO:0000256" key="1">
    <source>
        <dbReference type="ARBA" id="ARBA00023242"/>
    </source>
</evidence>
<organism evidence="4 5">
    <name type="scientific">Pochonia chlamydosporia 170</name>
    <dbReference type="NCBI Taxonomy" id="1380566"/>
    <lineage>
        <taxon>Eukaryota</taxon>
        <taxon>Fungi</taxon>
        <taxon>Dikarya</taxon>
        <taxon>Ascomycota</taxon>
        <taxon>Pezizomycotina</taxon>
        <taxon>Sordariomycetes</taxon>
        <taxon>Hypocreomycetidae</taxon>
        <taxon>Hypocreales</taxon>
        <taxon>Clavicipitaceae</taxon>
        <taxon>Pochonia</taxon>
    </lineage>
</organism>
<dbReference type="InterPro" id="IPR036864">
    <property type="entry name" value="Zn2-C6_fun-type_DNA-bd_sf"/>
</dbReference>
<evidence type="ECO:0000259" key="3">
    <source>
        <dbReference type="PROSITE" id="PS50048"/>
    </source>
</evidence>
<dbReference type="InterPro" id="IPR053187">
    <property type="entry name" value="Notoamide_regulator"/>
</dbReference>
<dbReference type="RefSeq" id="XP_022284268.1">
    <property type="nucleotide sequence ID" value="XM_022428465.1"/>
</dbReference>
<dbReference type="Gene3D" id="4.10.240.10">
    <property type="entry name" value="Zn(2)-C6 fungal-type DNA-binding domain"/>
    <property type="match status" value="1"/>
</dbReference>
<dbReference type="KEGG" id="pchm:VFPPC_05584"/>
<dbReference type="SMART" id="SM00066">
    <property type="entry name" value="GAL4"/>
    <property type="match status" value="1"/>
</dbReference>
<keyword evidence="1" id="KW-0539">Nucleus</keyword>
<feature type="region of interest" description="Disordered" evidence="2">
    <location>
        <begin position="1"/>
        <end position="38"/>
    </location>
</feature>
<reference evidence="4 5" key="1">
    <citation type="journal article" date="2016" name="PLoS Pathog.">
        <title>Biosynthesis of antibiotic leucinostatins in bio-control fungus Purpureocillium lilacinum and their inhibition on phytophthora revealed by genome mining.</title>
        <authorList>
            <person name="Wang G."/>
            <person name="Liu Z."/>
            <person name="Lin R."/>
            <person name="Li E."/>
            <person name="Mao Z."/>
            <person name="Ling J."/>
            <person name="Yang Y."/>
            <person name="Yin W.B."/>
            <person name="Xie B."/>
        </authorList>
    </citation>
    <scope>NUCLEOTIDE SEQUENCE [LARGE SCALE GENOMIC DNA]</scope>
    <source>
        <strain evidence="4">170</strain>
    </source>
</reference>
<dbReference type="InterPro" id="IPR001138">
    <property type="entry name" value="Zn2Cys6_DnaBD"/>
</dbReference>
<evidence type="ECO:0000313" key="4">
    <source>
        <dbReference type="EMBL" id="OAQ64296.2"/>
    </source>
</evidence>
<dbReference type="PROSITE" id="PS00463">
    <property type="entry name" value="ZN2_CY6_FUNGAL_1"/>
    <property type="match status" value="1"/>
</dbReference>
<proteinExistence type="predicted"/>
<dbReference type="PANTHER" id="PTHR47256:SF1">
    <property type="entry name" value="ZN(II)2CYS6 TRANSCRIPTION FACTOR (EUROFUNG)"/>
    <property type="match status" value="1"/>
</dbReference>
<dbReference type="AlphaFoldDB" id="A0A179FFI6"/>
<protein>
    <submittedName>
        <fullName evidence="4">Nitrate assimilation regulatory protein nirA</fullName>
    </submittedName>
</protein>
<dbReference type="SUPFAM" id="SSF57701">
    <property type="entry name" value="Zn2/Cys6 DNA-binding domain"/>
    <property type="match status" value="1"/>
</dbReference>
<dbReference type="EMBL" id="LSBJ02000005">
    <property type="protein sequence ID" value="OAQ64296.2"/>
    <property type="molecule type" value="Genomic_DNA"/>
</dbReference>
<dbReference type="OrthoDB" id="407298at2759"/>
<dbReference type="CDD" id="cd12148">
    <property type="entry name" value="fungal_TF_MHR"/>
    <property type="match status" value="1"/>
</dbReference>
<dbReference type="PANTHER" id="PTHR47256">
    <property type="entry name" value="ZN(II)2CYS6 TRANSCRIPTION FACTOR (EUROFUNG)-RELATED"/>
    <property type="match status" value="1"/>
</dbReference>
<feature type="domain" description="Zn(2)-C6 fungal-type" evidence="3">
    <location>
        <begin position="44"/>
        <end position="74"/>
    </location>
</feature>
<sequence length="726" mass="81746">MEARKRERPILPASSRPSEAVDKLEQEDEDFQPRKQRRRPAHIACNNCRLQKKSCDGKRPRCTTCRRRQLDCVYRQGQRGSNAGTTEQLGALQHQLKNHQDFLDYLRFLPDHEAMGVLAQLRLVPDVSYLLSRANGGVFLRNCLSEHKTARAMSPSTQSEVEFELMAQYQTAYPKLPVVDLESGDGVFNSPGRKSRASMPKTQSNQGKESFVLDGSHSDEPVSRNHCEAFHQLSSPIGPSIPPLYCDSILRQLDISYWIKVPVSNEVAARLISYYLTTDHSIFGIFDSDLFLEDLVGHGLQFCSAFLVCSILYLSSQGYTAVDPKSAYLTTAFFQEAEMLQHGEMADDSVTTVAAIEIFSFACMLHGNDSLGREASLAGRCMAERLGLFGVPFEHPLAQSLHDMAPDRVRSASYTAWGAYNWLTTIVFFLEQQPIHFPPSLPVPGDTRVSDNNTLKALPLPLCRFVGREFPSSCKLWTIVQEVAAVYRMDSDIPVRERVPMAFAEAKCRKLFAWANTIKHDAALDACSPLNMTIFHLMLHYTVALTLHPFINSPRTHRLRSFTSYDSHPRAIYAASINQIKQLVLQCYTYNLTTFRCALLNPGLLTLCTALLVDIPDPQWKPYFLIAFYCWKSLYVCFPVFHDIAKGILSLAMQKRAFAKSEARALMDEFEKSGLHHAAAEDPTTSFVFDWLVSLASPSEAQMRLMSLKFDELILVEELTTVDGSD</sequence>
<dbReference type="GO" id="GO:0000981">
    <property type="term" value="F:DNA-binding transcription factor activity, RNA polymerase II-specific"/>
    <property type="evidence" value="ECO:0007669"/>
    <property type="project" value="InterPro"/>
</dbReference>